<gene>
    <name evidence="2" type="ORF">AMON00008_LOCUS62856</name>
</gene>
<feature type="compositionally biased region" description="Basic and acidic residues" evidence="1">
    <location>
        <begin position="160"/>
        <end position="171"/>
    </location>
</feature>
<name>A0A7S4T8Y7_9DINO</name>
<protein>
    <submittedName>
        <fullName evidence="2">Uncharacterized protein</fullName>
    </submittedName>
</protein>
<dbReference type="EMBL" id="HBNR01087685">
    <property type="protein sequence ID" value="CAE4665884.1"/>
    <property type="molecule type" value="Transcribed_RNA"/>
</dbReference>
<reference evidence="2" key="1">
    <citation type="submission" date="2021-01" db="EMBL/GenBank/DDBJ databases">
        <authorList>
            <person name="Corre E."/>
            <person name="Pelletier E."/>
            <person name="Niang G."/>
            <person name="Scheremetjew M."/>
            <person name="Finn R."/>
            <person name="Kale V."/>
            <person name="Holt S."/>
            <person name="Cochrane G."/>
            <person name="Meng A."/>
            <person name="Brown T."/>
            <person name="Cohen L."/>
        </authorList>
    </citation>
    <scope>NUCLEOTIDE SEQUENCE</scope>
    <source>
        <strain evidence="2">CCMP3105</strain>
    </source>
</reference>
<dbReference type="AlphaFoldDB" id="A0A7S4T8Y7"/>
<evidence type="ECO:0000256" key="1">
    <source>
        <dbReference type="SAM" id="MobiDB-lite"/>
    </source>
</evidence>
<feature type="compositionally biased region" description="Low complexity" evidence="1">
    <location>
        <begin position="135"/>
        <end position="150"/>
    </location>
</feature>
<feature type="compositionally biased region" description="Basic and acidic residues" evidence="1">
    <location>
        <begin position="487"/>
        <end position="502"/>
    </location>
</feature>
<feature type="region of interest" description="Disordered" evidence="1">
    <location>
        <begin position="132"/>
        <end position="175"/>
    </location>
</feature>
<organism evidence="2">
    <name type="scientific">Alexandrium monilatum</name>
    <dbReference type="NCBI Taxonomy" id="311494"/>
    <lineage>
        <taxon>Eukaryota</taxon>
        <taxon>Sar</taxon>
        <taxon>Alveolata</taxon>
        <taxon>Dinophyceae</taxon>
        <taxon>Gonyaulacales</taxon>
        <taxon>Pyrocystaceae</taxon>
        <taxon>Alexandrium</taxon>
    </lineage>
</organism>
<sequence length="624" mass="67041">MLAGGPGLLAAYNAFSAAGVAIGAASAAAGAAVAKAWRDRSSASYTRRFAQVQRHAPRTAAPGMNLHAAVQDLIGSLDWLLSVEERIYNSQGGGLLSLFAAPDRKSLQDAGRPIDKDLRRHLRRIWRVCAQSPPSLSSTNSAAGSSCTAGRQQSATSSGRSERKQRSETKLFDPGYGGVSTPGGVCAALCFLAGAFLQLRRAGPGSLQDAERASLRLAVAALARHPVFDSRRRGQPRADGAGGAGAEVDPQFLRWSIALLCLLDAALSWCPADPLGWLGSCEDDAGQLVARVGSPCSFPALAVRLRSCLRRAQDGCPVTWRRLGVHMDNMRSRELPDPWPCAWVQACDASILVRNRTKVALRVELHRPASTMPSPWADWPLLKALFPRAEPVIVADVHPGIEWALRPHAREGRHFQMRLLTEAGVQVCSRSLLRGQTFDFSVRSPSEMRRTSATLRRSPISCVDRSSSRALAVVPSRAKELGAGLGSKDRRAVRSSAPERRISQCSTSVPSAASSRAGAEESDSNAPPGEKPAGNAEVAGAASSDVLEAAICPRCLTFMAARYSRPPAPAYADGVRCDRCSSEMPCPVSRVMGGSKYFHCSHCWFDLCYVCALHEMQEVWWSHD</sequence>
<evidence type="ECO:0000313" key="2">
    <source>
        <dbReference type="EMBL" id="CAE4665884.1"/>
    </source>
</evidence>
<accession>A0A7S4T8Y7</accession>
<proteinExistence type="predicted"/>
<feature type="region of interest" description="Disordered" evidence="1">
    <location>
        <begin position="482"/>
        <end position="537"/>
    </location>
</feature>